<feature type="region of interest" description="Disordered" evidence="1">
    <location>
        <begin position="1"/>
        <end position="45"/>
    </location>
</feature>
<feature type="region of interest" description="Disordered" evidence="1">
    <location>
        <begin position="95"/>
        <end position="166"/>
    </location>
</feature>
<organism evidence="2 3">
    <name type="scientific">Stephania cephalantha</name>
    <dbReference type="NCBI Taxonomy" id="152367"/>
    <lineage>
        <taxon>Eukaryota</taxon>
        <taxon>Viridiplantae</taxon>
        <taxon>Streptophyta</taxon>
        <taxon>Embryophyta</taxon>
        <taxon>Tracheophyta</taxon>
        <taxon>Spermatophyta</taxon>
        <taxon>Magnoliopsida</taxon>
        <taxon>Ranunculales</taxon>
        <taxon>Menispermaceae</taxon>
        <taxon>Menispermoideae</taxon>
        <taxon>Cissampelideae</taxon>
        <taxon>Stephania</taxon>
    </lineage>
</organism>
<protein>
    <submittedName>
        <fullName evidence="2">Uncharacterized protein</fullName>
    </submittedName>
</protein>
<proteinExistence type="predicted"/>
<sequence>MKKSTALRGGLASRDWTNGDYGEATRRRCVKERSKKTDRSDRESACAVHQTSGDLRLSRTVARIRDWRISDQRMVFSGGGGGSGVNVRRCICSGGAGSEVTRSSGASKGGEGQASLQDGDAVPGTTRATSSSDGPDVQTAAAESDGDEDKKKKRTSGADDAAGAVS</sequence>
<evidence type="ECO:0000313" key="2">
    <source>
        <dbReference type="EMBL" id="KAK9131905.1"/>
    </source>
</evidence>
<comment type="caution">
    <text evidence="2">The sequence shown here is derived from an EMBL/GenBank/DDBJ whole genome shotgun (WGS) entry which is preliminary data.</text>
</comment>
<keyword evidence="3" id="KW-1185">Reference proteome</keyword>
<accession>A0AAP0P8A7</accession>
<feature type="compositionally biased region" description="Basic and acidic residues" evidence="1">
    <location>
        <begin position="23"/>
        <end position="44"/>
    </location>
</feature>
<gene>
    <name evidence="2" type="ORF">Scep_011433</name>
</gene>
<reference evidence="2 3" key="1">
    <citation type="submission" date="2024-01" db="EMBL/GenBank/DDBJ databases">
        <title>Genome assemblies of Stephania.</title>
        <authorList>
            <person name="Yang L."/>
        </authorList>
    </citation>
    <scope>NUCLEOTIDE SEQUENCE [LARGE SCALE GENOMIC DNA]</scope>
    <source>
        <strain evidence="2">JXDWG</strain>
        <tissue evidence="2">Leaf</tissue>
    </source>
</reference>
<name>A0AAP0P8A7_9MAGN</name>
<dbReference type="Proteomes" id="UP001419268">
    <property type="component" value="Unassembled WGS sequence"/>
</dbReference>
<dbReference type="AlphaFoldDB" id="A0AAP0P8A7"/>
<evidence type="ECO:0000313" key="3">
    <source>
        <dbReference type="Proteomes" id="UP001419268"/>
    </source>
</evidence>
<dbReference type="EMBL" id="JBBNAG010000005">
    <property type="protein sequence ID" value="KAK9131905.1"/>
    <property type="molecule type" value="Genomic_DNA"/>
</dbReference>
<evidence type="ECO:0000256" key="1">
    <source>
        <dbReference type="SAM" id="MobiDB-lite"/>
    </source>
</evidence>